<comment type="caution">
    <text evidence="1">The sequence shown here is derived from an EMBL/GenBank/DDBJ whole genome shotgun (WGS) entry which is preliminary data.</text>
</comment>
<name>A0A2V4NPM4_9ACTN</name>
<dbReference type="AlphaFoldDB" id="A0A2V4NPM4"/>
<organism evidence="1 2">
    <name type="scientific">Streptomyces tateyamensis</name>
    <dbReference type="NCBI Taxonomy" id="565073"/>
    <lineage>
        <taxon>Bacteria</taxon>
        <taxon>Bacillati</taxon>
        <taxon>Actinomycetota</taxon>
        <taxon>Actinomycetes</taxon>
        <taxon>Kitasatosporales</taxon>
        <taxon>Streptomycetaceae</taxon>
        <taxon>Streptomyces</taxon>
    </lineage>
</organism>
<sequence length="128" mass="13568">MLLLPGVETAAAPQGADGAEWLAAQADHALGGMAVTGLDGSSPEGEDMVVGQPTKRERVIALMLDAPNRWWSALDLCAKLGVPGQRRIRGALNTMIRNGELVRQKEPGKKHVYYRLAPQSAEGVPVSG</sequence>
<accession>A0A2V4NPM4</accession>
<reference evidence="1 2" key="1">
    <citation type="submission" date="2018-03" db="EMBL/GenBank/DDBJ databases">
        <title>Bioinformatic expansion and discovery of thiopeptide antibiotics.</title>
        <authorList>
            <person name="Schwalen C.J."/>
            <person name="Hudson G.A."/>
            <person name="Mitchell D.A."/>
        </authorList>
    </citation>
    <scope>NUCLEOTIDE SEQUENCE [LARGE SCALE GENOMIC DNA]</scope>
    <source>
        <strain evidence="1 2">ATCC 21389</strain>
    </source>
</reference>
<dbReference type="EMBL" id="PYBW01000004">
    <property type="protein sequence ID" value="PYC88419.1"/>
    <property type="molecule type" value="Genomic_DNA"/>
</dbReference>
<dbReference type="RefSeq" id="WP_110664538.1">
    <property type="nucleotide sequence ID" value="NZ_PYBW01000004.1"/>
</dbReference>
<dbReference type="Proteomes" id="UP000248039">
    <property type="component" value="Unassembled WGS sequence"/>
</dbReference>
<evidence type="ECO:0000313" key="2">
    <source>
        <dbReference type="Proteomes" id="UP000248039"/>
    </source>
</evidence>
<gene>
    <name evidence="1" type="ORF">C7C46_00665</name>
</gene>
<keyword evidence="2" id="KW-1185">Reference proteome</keyword>
<protein>
    <submittedName>
        <fullName evidence="1">Uncharacterized protein</fullName>
    </submittedName>
</protein>
<evidence type="ECO:0000313" key="1">
    <source>
        <dbReference type="EMBL" id="PYC88419.1"/>
    </source>
</evidence>
<proteinExistence type="predicted"/>